<dbReference type="AlphaFoldDB" id="A0A918M0N5"/>
<reference evidence="1" key="2">
    <citation type="submission" date="2020-09" db="EMBL/GenBank/DDBJ databases">
        <authorList>
            <person name="Sun Q."/>
            <person name="Ohkuma M."/>
        </authorList>
    </citation>
    <scope>NUCLEOTIDE SEQUENCE</scope>
    <source>
        <strain evidence="1">JCM 4125</strain>
    </source>
</reference>
<gene>
    <name evidence="1" type="ORF">GCM10010226_86490</name>
</gene>
<evidence type="ECO:0000313" key="2">
    <source>
        <dbReference type="Proteomes" id="UP000646776"/>
    </source>
</evidence>
<organism evidence="1 2">
    <name type="scientific">Streptomyces phaeofaciens</name>
    <dbReference type="NCBI Taxonomy" id="68254"/>
    <lineage>
        <taxon>Bacteria</taxon>
        <taxon>Bacillati</taxon>
        <taxon>Actinomycetota</taxon>
        <taxon>Actinomycetes</taxon>
        <taxon>Kitasatosporales</taxon>
        <taxon>Streptomycetaceae</taxon>
        <taxon>Streptomyces</taxon>
    </lineage>
</organism>
<protein>
    <submittedName>
        <fullName evidence="1">Uncharacterized protein</fullName>
    </submittedName>
</protein>
<dbReference type="RefSeq" id="WP_189718096.1">
    <property type="nucleotide sequence ID" value="NZ_BMSA01000048.1"/>
</dbReference>
<sequence>MCTEPSDVAAGGHDFPVRSRRMGCGRFRTDVSYLPDLESYVAELLSSRERFLHALDAALRSGQDITVSRIAHAARVDRTFRHRPCDLLERVHAAAAAPAESGRTAIASRASLRACPRSWA</sequence>
<proteinExistence type="predicted"/>
<accession>A0A918M0N5</accession>
<comment type="caution">
    <text evidence="1">The sequence shown here is derived from an EMBL/GenBank/DDBJ whole genome shotgun (WGS) entry which is preliminary data.</text>
</comment>
<dbReference type="EMBL" id="BMSA01000048">
    <property type="protein sequence ID" value="GGT95497.1"/>
    <property type="molecule type" value="Genomic_DNA"/>
</dbReference>
<evidence type="ECO:0000313" key="1">
    <source>
        <dbReference type="EMBL" id="GGT95497.1"/>
    </source>
</evidence>
<reference evidence="1" key="1">
    <citation type="journal article" date="2014" name="Int. J. Syst. Evol. Microbiol.">
        <title>Complete genome sequence of Corynebacterium casei LMG S-19264T (=DSM 44701T), isolated from a smear-ripened cheese.</title>
        <authorList>
            <consortium name="US DOE Joint Genome Institute (JGI-PGF)"/>
            <person name="Walter F."/>
            <person name="Albersmeier A."/>
            <person name="Kalinowski J."/>
            <person name="Ruckert C."/>
        </authorList>
    </citation>
    <scope>NUCLEOTIDE SEQUENCE</scope>
    <source>
        <strain evidence="1">JCM 4125</strain>
    </source>
</reference>
<name>A0A918M0N5_9ACTN</name>
<dbReference type="Proteomes" id="UP000646776">
    <property type="component" value="Unassembled WGS sequence"/>
</dbReference>
<keyword evidence="2" id="KW-1185">Reference proteome</keyword>